<dbReference type="SUPFAM" id="SSF53335">
    <property type="entry name" value="S-adenosyl-L-methionine-dependent methyltransferases"/>
    <property type="match status" value="1"/>
</dbReference>
<dbReference type="AlphaFoldDB" id="A0A6N9T5V5"/>
<protein>
    <submittedName>
        <fullName evidence="1">Class I SAM-dependent methyltransferase</fullName>
    </submittedName>
</protein>
<dbReference type="GO" id="GO:0032259">
    <property type="term" value="P:methylation"/>
    <property type="evidence" value="ECO:0007669"/>
    <property type="project" value="UniProtKB-KW"/>
</dbReference>
<comment type="caution">
    <text evidence="1">The sequence shown here is derived from an EMBL/GenBank/DDBJ whole genome shotgun (WGS) entry which is preliminary data.</text>
</comment>
<dbReference type="Gene3D" id="3.40.50.150">
    <property type="entry name" value="Vaccinia Virus protein VP39"/>
    <property type="match status" value="1"/>
</dbReference>
<proteinExistence type="predicted"/>
<reference evidence="1 2" key="1">
    <citation type="submission" date="2020-01" db="EMBL/GenBank/DDBJ databases">
        <title>Jiella pacifica sp. nov.</title>
        <authorList>
            <person name="Xue Z."/>
            <person name="Zhu S."/>
            <person name="Chen J."/>
            <person name="Yang J."/>
        </authorList>
    </citation>
    <scope>NUCLEOTIDE SEQUENCE [LARGE SCALE GENOMIC DNA]</scope>
    <source>
        <strain evidence="1 2">40Bstr34</strain>
    </source>
</reference>
<keyword evidence="2" id="KW-1185">Reference proteome</keyword>
<gene>
    <name evidence="1" type="ORF">GTK09_20375</name>
</gene>
<dbReference type="Pfam" id="PF01209">
    <property type="entry name" value="Ubie_methyltran"/>
    <property type="match status" value="1"/>
</dbReference>
<dbReference type="CDD" id="cd02440">
    <property type="entry name" value="AdoMet_MTases"/>
    <property type="match status" value="1"/>
</dbReference>
<evidence type="ECO:0000313" key="2">
    <source>
        <dbReference type="Proteomes" id="UP000469011"/>
    </source>
</evidence>
<dbReference type="RefSeq" id="WP_163465255.1">
    <property type="nucleotide sequence ID" value="NZ_JAAAMG010000020.1"/>
</dbReference>
<organism evidence="1 2">
    <name type="scientific">Jiella pacifica</name>
    <dbReference type="NCBI Taxonomy" id="2696469"/>
    <lineage>
        <taxon>Bacteria</taxon>
        <taxon>Pseudomonadati</taxon>
        <taxon>Pseudomonadota</taxon>
        <taxon>Alphaproteobacteria</taxon>
        <taxon>Hyphomicrobiales</taxon>
        <taxon>Aurantimonadaceae</taxon>
        <taxon>Jiella</taxon>
    </lineage>
</organism>
<dbReference type="PANTHER" id="PTHR43861">
    <property type="entry name" value="TRANS-ACONITATE 2-METHYLTRANSFERASE-RELATED"/>
    <property type="match status" value="1"/>
</dbReference>
<dbReference type="InterPro" id="IPR029063">
    <property type="entry name" value="SAM-dependent_MTases_sf"/>
</dbReference>
<dbReference type="PANTHER" id="PTHR43861:SF1">
    <property type="entry name" value="TRANS-ACONITATE 2-METHYLTRANSFERASE"/>
    <property type="match status" value="1"/>
</dbReference>
<accession>A0A6N9T5V5</accession>
<keyword evidence="1" id="KW-0808">Transferase</keyword>
<dbReference type="GO" id="GO:0008168">
    <property type="term" value="F:methyltransferase activity"/>
    <property type="evidence" value="ECO:0007669"/>
    <property type="project" value="UniProtKB-KW"/>
</dbReference>
<dbReference type="EMBL" id="JAAAMG010000020">
    <property type="protein sequence ID" value="NDW06777.1"/>
    <property type="molecule type" value="Genomic_DNA"/>
</dbReference>
<keyword evidence="1" id="KW-0489">Methyltransferase</keyword>
<dbReference type="Proteomes" id="UP000469011">
    <property type="component" value="Unassembled WGS sequence"/>
</dbReference>
<sequence length="225" mass="25000">MAILNSNEVRRLYDEQAGAYDASLALFRLSGLRRWRASLINALELSPGDTVVDLCCGTGENLLQLARAVGSGGRVVGVDLSAAMLERAREKVAQADFCHVELIEADVATFDLPPRTRSALSTFGLEMVPEYERVIARTAHRLPVGGRLGLIGLKHPQGWPDWMINVGVRLTRRFGVSRDYERFRPWEAARQHMAVIRLERRLLGAGYLCVAEKRASACEVARDRA</sequence>
<name>A0A6N9T5V5_9HYPH</name>
<evidence type="ECO:0000313" key="1">
    <source>
        <dbReference type="EMBL" id="NDW06777.1"/>
    </source>
</evidence>